<dbReference type="Proteomes" id="UP001153620">
    <property type="component" value="Chromosome 2"/>
</dbReference>
<dbReference type="PANTHER" id="PTHR23401:SF0">
    <property type="entry name" value="CYCLIN-DEPENDENT KINASE 5 ACTIVATOR"/>
    <property type="match status" value="1"/>
</dbReference>
<proteinExistence type="inferred from homology"/>
<feature type="region of interest" description="Disordered" evidence="8">
    <location>
        <begin position="139"/>
        <end position="170"/>
    </location>
</feature>
<dbReference type="InterPro" id="IPR004944">
    <property type="entry name" value="CDK5_activator"/>
</dbReference>
<reference evidence="9" key="1">
    <citation type="submission" date="2022-01" db="EMBL/GenBank/DDBJ databases">
        <authorList>
            <person name="King R."/>
        </authorList>
    </citation>
    <scope>NUCLEOTIDE SEQUENCE</scope>
</reference>
<evidence type="ECO:0000256" key="7">
    <source>
        <dbReference type="ARBA" id="ARBA00046278"/>
    </source>
</evidence>
<dbReference type="GO" id="GO:0016533">
    <property type="term" value="C:protein kinase 5 complex"/>
    <property type="evidence" value="ECO:0007669"/>
    <property type="project" value="InterPro"/>
</dbReference>
<protein>
    <recommendedName>
        <fullName evidence="11">Cyclin-dependent kinase 5 activator</fullName>
    </recommendedName>
</protein>
<dbReference type="PANTHER" id="PTHR23401">
    <property type="entry name" value="CYCLIN DEPENDANT KINASE-5 ACTIVATOR"/>
    <property type="match status" value="1"/>
</dbReference>
<evidence type="ECO:0000256" key="2">
    <source>
        <dbReference type="ARBA" id="ARBA00010175"/>
    </source>
</evidence>
<dbReference type="AlphaFoldDB" id="A0A9N9RPK2"/>
<dbReference type="GO" id="GO:0007411">
    <property type="term" value="P:axon guidance"/>
    <property type="evidence" value="ECO:0007669"/>
    <property type="project" value="TreeGrafter"/>
</dbReference>
<evidence type="ECO:0000256" key="6">
    <source>
        <dbReference type="ARBA" id="ARBA00023288"/>
    </source>
</evidence>
<dbReference type="FunFam" id="1.10.472.10:FF:000025">
    <property type="entry name" value="Cyclin-dependent kinase 5 activator"/>
    <property type="match status" value="1"/>
</dbReference>
<dbReference type="Pfam" id="PF03261">
    <property type="entry name" value="CDK5_activator"/>
    <property type="match status" value="1"/>
</dbReference>
<feature type="region of interest" description="Disordered" evidence="8">
    <location>
        <begin position="1"/>
        <end position="30"/>
    </location>
</feature>
<evidence type="ECO:0000313" key="9">
    <source>
        <dbReference type="EMBL" id="CAG9802371.1"/>
    </source>
</evidence>
<evidence type="ECO:0000256" key="5">
    <source>
        <dbReference type="ARBA" id="ARBA00023136"/>
    </source>
</evidence>
<dbReference type="GO" id="GO:0005737">
    <property type="term" value="C:cytoplasm"/>
    <property type="evidence" value="ECO:0007669"/>
    <property type="project" value="TreeGrafter"/>
</dbReference>
<keyword evidence="5" id="KW-0472">Membrane</keyword>
<dbReference type="Gene3D" id="1.10.472.10">
    <property type="entry name" value="Cyclin-like"/>
    <property type="match status" value="1"/>
</dbReference>
<dbReference type="EMBL" id="OU895878">
    <property type="protein sequence ID" value="CAG9802371.1"/>
    <property type="molecule type" value="Genomic_DNA"/>
</dbReference>
<dbReference type="SUPFAM" id="SSF47954">
    <property type="entry name" value="Cyclin-like"/>
    <property type="match status" value="1"/>
</dbReference>
<keyword evidence="4" id="KW-0597">Phosphoprotein</keyword>
<evidence type="ECO:0000256" key="4">
    <source>
        <dbReference type="ARBA" id="ARBA00022553"/>
    </source>
</evidence>
<evidence type="ECO:0008006" key="11">
    <source>
        <dbReference type="Google" id="ProtNLM"/>
    </source>
</evidence>
<comment type="subcellular location">
    <subcellularLocation>
        <location evidence="1">Cell membrane</location>
        <topology evidence="1">Lipid-anchor</topology>
    </subcellularLocation>
    <subcellularLocation>
        <location evidence="7">Endomembrane system</location>
        <topology evidence="7">Lipid-anchor</topology>
        <orientation evidence="7">Cytoplasmic side</orientation>
    </subcellularLocation>
</comment>
<keyword evidence="10" id="KW-1185">Reference proteome</keyword>
<reference evidence="9" key="2">
    <citation type="submission" date="2022-10" db="EMBL/GenBank/DDBJ databases">
        <authorList>
            <consortium name="ENA_rothamsted_submissions"/>
            <consortium name="culmorum"/>
            <person name="King R."/>
        </authorList>
    </citation>
    <scope>NUCLEOTIDE SEQUENCE</scope>
</reference>
<gene>
    <name evidence="9" type="ORF">CHIRRI_LOCUS5282</name>
</gene>
<evidence type="ECO:0000256" key="1">
    <source>
        <dbReference type="ARBA" id="ARBA00004193"/>
    </source>
</evidence>
<accession>A0A9N9RPK2</accession>
<evidence type="ECO:0000256" key="3">
    <source>
        <dbReference type="ARBA" id="ARBA00022475"/>
    </source>
</evidence>
<sequence length="508" mass="57075">MGTVLSFSPRERRPIYTTHHHGSGTISTSNSASDFQLNNYAYEQINNAKNRENSKPMQYLNVPNQFQLQNGTNSNSLVLFGSSNSNIVNNNLTTSSHVSSIDDRQSENARILSEKNAIEKNLKKHSLFINALSWKRLSSSHGKKKLDSNSSKNKSNITSGSFRPPTLTDTVHPMVVVNDKKKYPQQQVQLIASNNSNNIVTTNQAIPQNSTNYFMQGEHKNVIALDLQNANLQHHHQNIDKVVSKMSIPVRPIQLTSNNVEHQQSSQAPRKTIIQASTSELLKCLGIFLRDRCCKLRDFQAGDAVMWLRAVDRSLLLQGWQDVAFINPANVVFVYMLVREMVDGREIEELDLQAKVLTCLYLSYSYMGNEISYPLKPFLVEESKDKFWDRCLLIVNKMSTNMLRINAEPGYFTEIFTELKGCGMSSPIENQLNNNHLISPSSHITNNILSNNMNNLSITNSHNSNNLNNNKSSTNVNIVSPTTAMNNLNSINNNHLSQSNGNLQYGSA</sequence>
<dbReference type="GO" id="GO:0012505">
    <property type="term" value="C:endomembrane system"/>
    <property type="evidence" value="ECO:0007669"/>
    <property type="project" value="UniProtKB-SubCell"/>
</dbReference>
<evidence type="ECO:0000256" key="8">
    <source>
        <dbReference type="SAM" id="MobiDB-lite"/>
    </source>
</evidence>
<organism evidence="9 10">
    <name type="scientific">Chironomus riparius</name>
    <dbReference type="NCBI Taxonomy" id="315576"/>
    <lineage>
        <taxon>Eukaryota</taxon>
        <taxon>Metazoa</taxon>
        <taxon>Ecdysozoa</taxon>
        <taxon>Arthropoda</taxon>
        <taxon>Hexapoda</taxon>
        <taxon>Insecta</taxon>
        <taxon>Pterygota</taxon>
        <taxon>Neoptera</taxon>
        <taxon>Endopterygota</taxon>
        <taxon>Diptera</taxon>
        <taxon>Nematocera</taxon>
        <taxon>Chironomoidea</taxon>
        <taxon>Chironomidae</taxon>
        <taxon>Chironominae</taxon>
        <taxon>Chironomus</taxon>
    </lineage>
</organism>
<dbReference type="OrthoDB" id="7676799at2759"/>
<name>A0A9N9RPK2_9DIPT</name>
<keyword evidence="3" id="KW-1003">Cell membrane</keyword>
<dbReference type="GO" id="GO:0030426">
    <property type="term" value="C:growth cone"/>
    <property type="evidence" value="ECO:0007669"/>
    <property type="project" value="TreeGrafter"/>
</dbReference>
<keyword evidence="6" id="KW-0449">Lipoprotein</keyword>
<dbReference type="GO" id="GO:0005886">
    <property type="term" value="C:plasma membrane"/>
    <property type="evidence" value="ECO:0007669"/>
    <property type="project" value="UniProtKB-SubCell"/>
</dbReference>
<dbReference type="GO" id="GO:0019901">
    <property type="term" value="F:protein kinase binding"/>
    <property type="evidence" value="ECO:0007669"/>
    <property type="project" value="TreeGrafter"/>
</dbReference>
<dbReference type="InterPro" id="IPR036915">
    <property type="entry name" value="Cyclin-like_sf"/>
</dbReference>
<evidence type="ECO:0000313" key="10">
    <source>
        <dbReference type="Proteomes" id="UP001153620"/>
    </source>
</evidence>
<dbReference type="GO" id="GO:0061575">
    <property type="term" value="F:cyclin-dependent protein serine/threonine kinase activator activity"/>
    <property type="evidence" value="ECO:0007669"/>
    <property type="project" value="InterPro"/>
</dbReference>
<comment type="similarity">
    <text evidence="2">Belongs to the cyclin-dependent kinase 5 activator family.</text>
</comment>
<feature type="compositionally biased region" description="Low complexity" evidence="8">
    <location>
        <begin position="148"/>
        <end position="161"/>
    </location>
</feature>